<dbReference type="Gene3D" id="2.30.30.70">
    <property type="entry name" value="Ribosomal protein L21"/>
    <property type="match status" value="1"/>
</dbReference>
<feature type="region of interest" description="Disordered" evidence="6">
    <location>
        <begin position="1"/>
        <end position="23"/>
    </location>
</feature>
<evidence type="ECO:0000313" key="10">
    <source>
        <dbReference type="Proteomes" id="UP000546917"/>
    </source>
</evidence>
<keyword evidence="9" id="KW-1185">Reference proteome</keyword>
<name>A0A1V0N1F2_9ARCH</name>
<gene>
    <name evidence="5" type="primary">rpl21e</name>
    <name evidence="7" type="ORF">FAD_0045</name>
    <name evidence="8" type="ORF">HLB00_02680</name>
</gene>
<evidence type="ECO:0000256" key="4">
    <source>
        <dbReference type="ARBA" id="ARBA00035219"/>
    </source>
</evidence>
<dbReference type="InterPro" id="IPR018259">
    <property type="entry name" value="Ribosomal_eL21_CS"/>
</dbReference>
<dbReference type="GeneID" id="16025191"/>
<dbReference type="InterPro" id="IPR001147">
    <property type="entry name" value="Ribosomal_eL21"/>
</dbReference>
<dbReference type="Proteomes" id="UP000546917">
    <property type="component" value="Unassembled WGS sequence"/>
</dbReference>
<protein>
    <recommendedName>
        <fullName evidence="4 5">Large ribosomal subunit protein eL21</fullName>
    </recommendedName>
</protein>
<accession>A0A1V0N1F2</accession>
<dbReference type="PROSITE" id="PS01171">
    <property type="entry name" value="RIBOSOMAL_L21E"/>
    <property type="match status" value="1"/>
</dbReference>
<dbReference type="EMBL" id="JABGBP010000086">
    <property type="protein sequence ID" value="NOL59739.1"/>
    <property type="molecule type" value="Genomic_DNA"/>
</dbReference>
<reference evidence="8 10" key="2">
    <citation type="submission" date="2020-05" db="EMBL/GenBank/DDBJ databases">
        <authorList>
            <person name="Zhang R."/>
        </authorList>
    </citation>
    <scope>NUCLEOTIDE SEQUENCE [LARGE SCALE GENOMIC DNA]</scope>
    <source>
        <strain evidence="8 10">DSM 28986</strain>
    </source>
</reference>
<dbReference type="NCBIfam" id="NF003303">
    <property type="entry name" value="PRK04306.1"/>
    <property type="match status" value="1"/>
</dbReference>
<evidence type="ECO:0000313" key="9">
    <source>
        <dbReference type="Proteomes" id="UP000192050"/>
    </source>
</evidence>
<dbReference type="STRING" id="74969.FAD_0045"/>
<evidence type="ECO:0000313" key="8">
    <source>
        <dbReference type="EMBL" id="NOL59739.1"/>
    </source>
</evidence>
<evidence type="ECO:0000256" key="2">
    <source>
        <dbReference type="ARBA" id="ARBA00022980"/>
    </source>
</evidence>
<proteinExistence type="inferred from homology"/>
<dbReference type="Proteomes" id="UP000192050">
    <property type="component" value="Chromosome"/>
</dbReference>
<dbReference type="RefSeq" id="WP_019841567.1">
    <property type="nucleotide sequence ID" value="NZ_CP015363.1"/>
</dbReference>
<sequence>MTRMSNGTRSGSRSKLTKKIKQRGMPKVNSLLKKFEIGETVAVVIEPAIQKGMPFHNFQGRTGKITGMQGSCYILKIKIGNTERKIISAPVHLKRLPQ</sequence>
<dbReference type="Pfam" id="PF01157">
    <property type="entry name" value="Ribosomal_L21e"/>
    <property type="match status" value="1"/>
</dbReference>
<dbReference type="GO" id="GO:0003735">
    <property type="term" value="F:structural constituent of ribosome"/>
    <property type="evidence" value="ECO:0007669"/>
    <property type="project" value="InterPro"/>
</dbReference>
<keyword evidence="3 5" id="KW-0687">Ribonucleoprotein</keyword>
<evidence type="ECO:0000256" key="6">
    <source>
        <dbReference type="SAM" id="MobiDB-lite"/>
    </source>
</evidence>
<comment type="similarity">
    <text evidence="1 5">Belongs to the eukaryotic ribosomal protein eL21 family.</text>
</comment>
<dbReference type="AlphaFoldDB" id="A0A1V0N1F2"/>
<evidence type="ECO:0000256" key="5">
    <source>
        <dbReference type="HAMAP-Rule" id="MF_00369"/>
    </source>
</evidence>
<dbReference type="GO" id="GO:1990904">
    <property type="term" value="C:ribonucleoprotein complex"/>
    <property type="evidence" value="ECO:0007669"/>
    <property type="project" value="UniProtKB-KW"/>
</dbReference>
<feature type="compositionally biased region" description="Polar residues" evidence="6">
    <location>
        <begin position="1"/>
        <end position="14"/>
    </location>
</feature>
<organism evidence="7 9">
    <name type="scientific">Ferroplasma acidiphilum</name>
    <dbReference type="NCBI Taxonomy" id="74969"/>
    <lineage>
        <taxon>Archaea</taxon>
        <taxon>Methanobacteriati</taxon>
        <taxon>Thermoplasmatota</taxon>
        <taxon>Thermoplasmata</taxon>
        <taxon>Thermoplasmatales</taxon>
        <taxon>Ferroplasmaceae</taxon>
        <taxon>Ferroplasma</taxon>
    </lineage>
</organism>
<dbReference type="GO" id="GO:0005840">
    <property type="term" value="C:ribosome"/>
    <property type="evidence" value="ECO:0007669"/>
    <property type="project" value="UniProtKB-KW"/>
</dbReference>
<dbReference type="GO" id="GO:0006412">
    <property type="term" value="P:translation"/>
    <property type="evidence" value="ECO:0007669"/>
    <property type="project" value="UniProtKB-UniRule"/>
</dbReference>
<evidence type="ECO:0000256" key="3">
    <source>
        <dbReference type="ARBA" id="ARBA00023274"/>
    </source>
</evidence>
<dbReference type="OrthoDB" id="6295at2157"/>
<evidence type="ECO:0000256" key="1">
    <source>
        <dbReference type="ARBA" id="ARBA00008427"/>
    </source>
</evidence>
<dbReference type="KEGG" id="fai:FAD_0045"/>
<dbReference type="SUPFAM" id="SSF50104">
    <property type="entry name" value="Translation proteins SH3-like domain"/>
    <property type="match status" value="1"/>
</dbReference>
<dbReference type="HAMAP" id="MF_00369">
    <property type="entry name" value="Ribosomal_eL21"/>
    <property type="match status" value="1"/>
</dbReference>
<keyword evidence="2 5" id="KW-0689">Ribosomal protein</keyword>
<reference evidence="7 9" key="1">
    <citation type="submission" date="2011-10" db="EMBL/GenBank/DDBJ databases">
        <title>Metabolic and evolutionary patterns in the extreme acidophile Ferroplasma acidiphilum.</title>
        <authorList>
            <person name="Golyshina O.V."/>
            <person name="Kozyavkin S.A."/>
            <person name="Tatusov R.L."/>
            <person name="Slesarev A.I."/>
            <person name="Golyshin P.N."/>
        </authorList>
    </citation>
    <scope>NUCLEOTIDE SEQUENCE [LARGE SCALE GENOMIC DNA]</scope>
    <source>
        <strain evidence="7">Berkeley</strain>
        <strain evidence="9">Y</strain>
    </source>
</reference>
<dbReference type="InterPro" id="IPR008991">
    <property type="entry name" value="Translation_prot_SH3-like_sf"/>
</dbReference>
<evidence type="ECO:0000313" key="7">
    <source>
        <dbReference type="EMBL" id="ARD83980.1"/>
    </source>
</evidence>
<dbReference type="EMBL" id="CP015363">
    <property type="protein sequence ID" value="ARD83980.1"/>
    <property type="molecule type" value="Genomic_DNA"/>
</dbReference>
<dbReference type="InterPro" id="IPR022856">
    <property type="entry name" value="Ribosomal_eL21_arc"/>
</dbReference>
<dbReference type="PANTHER" id="PTHR20981">
    <property type="entry name" value="60S RIBOSOMAL PROTEIN L21"/>
    <property type="match status" value="1"/>
</dbReference>
<dbReference type="InterPro" id="IPR036948">
    <property type="entry name" value="Ribosomal_eL21_sf"/>
</dbReference>